<dbReference type="InterPro" id="IPR036388">
    <property type="entry name" value="WH-like_DNA-bd_sf"/>
</dbReference>
<evidence type="ECO:0000256" key="2">
    <source>
        <dbReference type="ARBA" id="ARBA00023125"/>
    </source>
</evidence>
<gene>
    <name evidence="5" type="ORF">E0Y62_23880</name>
</gene>
<dbReference type="InterPro" id="IPR036390">
    <property type="entry name" value="WH_DNA-bd_sf"/>
</dbReference>
<dbReference type="SUPFAM" id="SSF46785">
    <property type="entry name" value="Winged helix' DNA-binding domain"/>
    <property type="match status" value="1"/>
</dbReference>
<dbReference type="GO" id="GO:0003677">
    <property type="term" value="F:DNA binding"/>
    <property type="evidence" value="ECO:0007669"/>
    <property type="project" value="UniProtKB-KW"/>
</dbReference>
<dbReference type="OrthoDB" id="1551170at2"/>
<accession>A0A4R1ANQ5</accession>
<feature type="domain" description="HTH marR-type" evidence="4">
    <location>
        <begin position="11"/>
        <end position="143"/>
    </location>
</feature>
<comment type="caution">
    <text evidence="5">The sequence shown here is derived from an EMBL/GenBank/DDBJ whole genome shotgun (WGS) entry which is preliminary data.</text>
</comment>
<dbReference type="Gene3D" id="1.10.10.10">
    <property type="entry name" value="Winged helix-like DNA-binding domain superfamily/Winged helix DNA-binding domain"/>
    <property type="match status" value="1"/>
</dbReference>
<dbReference type="AlphaFoldDB" id="A0A4R1ANQ5"/>
<dbReference type="PANTHER" id="PTHR42756">
    <property type="entry name" value="TRANSCRIPTIONAL REGULATOR, MARR"/>
    <property type="match status" value="1"/>
</dbReference>
<protein>
    <submittedName>
        <fullName evidence="5">MarR family transcriptional regulator</fullName>
    </submittedName>
</protein>
<evidence type="ECO:0000313" key="5">
    <source>
        <dbReference type="EMBL" id="TCJ01476.1"/>
    </source>
</evidence>
<keyword evidence="2" id="KW-0238">DNA-binding</keyword>
<sequence>MQTPNSDYLLSNCLYFTVSRFARQMEKLAGEAFAQIDIPPSYAYLIITLNDHPAITQKELCERLTIAPSTSTRFIDKLVKRNLVERKPDGKQVLISLTEEGKSLCKDIYEGLNKIYLLHSELLEKDHSQQLILLLHEASEIMEKGNK</sequence>
<keyword evidence="6" id="KW-1185">Reference proteome</keyword>
<dbReference type="STRING" id="1742358.GCA_001439605_00499"/>
<evidence type="ECO:0000256" key="1">
    <source>
        <dbReference type="ARBA" id="ARBA00023015"/>
    </source>
</evidence>
<dbReference type="PROSITE" id="PS50995">
    <property type="entry name" value="HTH_MARR_2"/>
    <property type="match status" value="1"/>
</dbReference>
<keyword evidence="3" id="KW-0804">Transcription</keyword>
<evidence type="ECO:0000259" key="4">
    <source>
        <dbReference type="PROSITE" id="PS50995"/>
    </source>
</evidence>
<reference evidence="5 6" key="1">
    <citation type="submission" date="2019-03" db="EMBL/GenBank/DDBJ databases">
        <authorList>
            <person name="Jensen L."/>
            <person name="Storgaard J."/>
            <person name="Sulaj E."/>
            <person name="Schramm A."/>
            <person name="Marshall I.P.G."/>
        </authorList>
    </citation>
    <scope>NUCLEOTIDE SEQUENCE [LARGE SCALE GENOMIC DNA]</scope>
    <source>
        <strain evidence="5 6">2017H2G3</strain>
    </source>
</reference>
<dbReference type="SMART" id="SM00347">
    <property type="entry name" value="HTH_MARR"/>
    <property type="match status" value="1"/>
</dbReference>
<dbReference type="EMBL" id="SJTH01000061">
    <property type="protein sequence ID" value="TCJ01476.1"/>
    <property type="molecule type" value="Genomic_DNA"/>
</dbReference>
<organism evidence="5 6">
    <name type="scientific">Cytobacillus praedii</name>
    <dbReference type="NCBI Taxonomy" id="1742358"/>
    <lineage>
        <taxon>Bacteria</taxon>
        <taxon>Bacillati</taxon>
        <taxon>Bacillota</taxon>
        <taxon>Bacilli</taxon>
        <taxon>Bacillales</taxon>
        <taxon>Bacillaceae</taxon>
        <taxon>Cytobacillus</taxon>
    </lineage>
</organism>
<dbReference type="PANTHER" id="PTHR42756:SF1">
    <property type="entry name" value="TRANSCRIPTIONAL REPRESSOR OF EMRAB OPERON"/>
    <property type="match status" value="1"/>
</dbReference>
<dbReference type="InterPro" id="IPR000835">
    <property type="entry name" value="HTH_MarR-typ"/>
</dbReference>
<keyword evidence="1" id="KW-0805">Transcription regulation</keyword>
<proteinExistence type="predicted"/>
<evidence type="ECO:0000256" key="3">
    <source>
        <dbReference type="ARBA" id="ARBA00023163"/>
    </source>
</evidence>
<dbReference type="Pfam" id="PF01047">
    <property type="entry name" value="MarR"/>
    <property type="match status" value="1"/>
</dbReference>
<evidence type="ECO:0000313" key="6">
    <source>
        <dbReference type="Proteomes" id="UP000293846"/>
    </source>
</evidence>
<dbReference type="Proteomes" id="UP000293846">
    <property type="component" value="Unassembled WGS sequence"/>
</dbReference>
<dbReference type="GO" id="GO:0003700">
    <property type="term" value="F:DNA-binding transcription factor activity"/>
    <property type="evidence" value="ECO:0007669"/>
    <property type="project" value="InterPro"/>
</dbReference>
<name>A0A4R1ANQ5_9BACI</name>